<dbReference type="EMBL" id="CP096567">
    <property type="protein sequence ID" value="UPU46698.1"/>
    <property type="molecule type" value="Genomic_DNA"/>
</dbReference>
<evidence type="ECO:0008006" key="3">
    <source>
        <dbReference type="Google" id="ProtNLM"/>
    </source>
</evidence>
<accession>A0AB38RN11</accession>
<proteinExistence type="predicted"/>
<geneLocation type="plasmid" evidence="1 2">
    <name>pdjl-6-4</name>
</geneLocation>
<evidence type="ECO:0000313" key="1">
    <source>
        <dbReference type="EMBL" id="UPU46698.1"/>
    </source>
</evidence>
<evidence type="ECO:0000313" key="2">
    <source>
        <dbReference type="Proteomes" id="UP000831484"/>
    </source>
</evidence>
<sequence length="75" mass="8096">MVWELSIGDEYAVMIGWNGTRGISGFSLGDGQSMDASFAQAAAWVADIVQTELAGYDFVEGPHLVSRSLSENQRV</sequence>
<protein>
    <recommendedName>
        <fullName evidence="3">YcaO domain-containing protein</fullName>
    </recommendedName>
</protein>
<reference evidence="2" key="1">
    <citation type="journal article" date="2022" name="Environ. Microbiol.">
        <title>Functional analysis, diversity, and distribution of carbendazim hydrolases MheI and CbmA, responsible for the initial step in carbendazim degradation.</title>
        <authorList>
            <person name="Zhang M."/>
            <person name="Bai X."/>
            <person name="Li Q."/>
            <person name="Zhang L."/>
            <person name="Zhu Q."/>
            <person name="Gao S."/>
            <person name="Ke Z."/>
            <person name="Jiang M."/>
            <person name="Hu J."/>
            <person name="Qiu J."/>
            <person name="Hong Q."/>
        </authorList>
    </citation>
    <scope>NUCLEOTIDE SEQUENCE [LARGE SCALE GENOMIC DNA]</scope>
    <source>
        <strain evidence="2">djl-6</strain>
    </source>
</reference>
<gene>
    <name evidence="1" type="ORF">M0639_31295</name>
</gene>
<keyword evidence="1" id="KW-0614">Plasmid</keyword>
<keyword evidence="2" id="KW-1185">Reference proteome</keyword>
<organism evidence="1 2">
    <name type="scientific">Rhodococcus qingshengii JCM 15477</name>
    <dbReference type="NCBI Taxonomy" id="1303681"/>
    <lineage>
        <taxon>Bacteria</taxon>
        <taxon>Bacillati</taxon>
        <taxon>Actinomycetota</taxon>
        <taxon>Actinomycetes</taxon>
        <taxon>Mycobacteriales</taxon>
        <taxon>Nocardiaceae</taxon>
        <taxon>Rhodococcus</taxon>
        <taxon>Rhodococcus erythropolis group</taxon>
    </lineage>
</organism>
<dbReference type="RefSeq" id="WP_197486204.1">
    <property type="nucleotide sequence ID" value="NZ_CP096567.1"/>
</dbReference>
<dbReference type="AlphaFoldDB" id="A0AB38RN11"/>
<name>A0AB38RN11_RHOSG</name>
<dbReference type="Proteomes" id="UP000831484">
    <property type="component" value="Plasmid pdjl-6-4"/>
</dbReference>